<protein>
    <submittedName>
        <fullName evidence="7">NCS1 family transporter</fullName>
    </submittedName>
</protein>
<feature type="transmembrane region" description="Helical" evidence="6">
    <location>
        <begin position="137"/>
        <end position="155"/>
    </location>
</feature>
<keyword evidence="3 6" id="KW-0812">Transmembrane</keyword>
<name>A0ABW4KKQ3_9BACI</name>
<feature type="transmembrane region" description="Helical" evidence="6">
    <location>
        <begin position="55"/>
        <end position="75"/>
    </location>
</feature>
<dbReference type="InterPro" id="IPR045225">
    <property type="entry name" value="Uracil/uridine/allantoin_perm"/>
</dbReference>
<comment type="caution">
    <text evidence="7">The sequence shown here is derived from an EMBL/GenBank/DDBJ whole genome shotgun (WGS) entry which is preliminary data.</text>
</comment>
<accession>A0ABW4KKQ3</accession>
<feature type="transmembrane region" description="Helical" evidence="6">
    <location>
        <begin position="162"/>
        <end position="179"/>
    </location>
</feature>
<evidence type="ECO:0000256" key="2">
    <source>
        <dbReference type="ARBA" id="ARBA00008974"/>
    </source>
</evidence>
<evidence type="ECO:0000256" key="6">
    <source>
        <dbReference type="SAM" id="Phobius"/>
    </source>
</evidence>
<keyword evidence="4 6" id="KW-1133">Transmembrane helix</keyword>
<dbReference type="Gene3D" id="1.10.4160.10">
    <property type="entry name" value="Hydantoin permease"/>
    <property type="match status" value="1"/>
</dbReference>
<dbReference type="InterPro" id="IPR001248">
    <property type="entry name" value="Pur-cyt_permease"/>
</dbReference>
<comment type="similarity">
    <text evidence="2">Belongs to the purine-cytosine permease (2.A.39) family.</text>
</comment>
<dbReference type="Pfam" id="PF02133">
    <property type="entry name" value="Transp_cyt_pur"/>
    <property type="match status" value="1"/>
</dbReference>
<dbReference type="RefSeq" id="WP_380774770.1">
    <property type="nucleotide sequence ID" value="NZ_JBHUEO010000048.1"/>
</dbReference>
<evidence type="ECO:0000313" key="7">
    <source>
        <dbReference type="EMBL" id="MFD1707904.1"/>
    </source>
</evidence>
<feature type="transmembrane region" description="Helical" evidence="6">
    <location>
        <begin position="252"/>
        <end position="277"/>
    </location>
</feature>
<keyword evidence="8" id="KW-1185">Reference proteome</keyword>
<feature type="transmembrane region" description="Helical" evidence="6">
    <location>
        <begin position="400"/>
        <end position="419"/>
    </location>
</feature>
<evidence type="ECO:0000256" key="1">
    <source>
        <dbReference type="ARBA" id="ARBA00004141"/>
    </source>
</evidence>
<dbReference type="EMBL" id="JBHUEO010000048">
    <property type="protein sequence ID" value="MFD1707904.1"/>
    <property type="molecule type" value="Genomic_DNA"/>
</dbReference>
<feature type="transmembrane region" description="Helical" evidence="6">
    <location>
        <begin position="111"/>
        <end position="131"/>
    </location>
</feature>
<dbReference type="PANTHER" id="PTHR30618">
    <property type="entry name" value="NCS1 FAMILY PURINE/PYRIMIDINE TRANSPORTER"/>
    <property type="match status" value="1"/>
</dbReference>
<feature type="transmembrane region" description="Helical" evidence="6">
    <location>
        <begin position="289"/>
        <end position="308"/>
    </location>
</feature>
<feature type="transmembrane region" description="Helical" evidence="6">
    <location>
        <begin position="357"/>
        <end position="379"/>
    </location>
</feature>
<feature type="transmembrane region" description="Helical" evidence="6">
    <location>
        <begin position="329"/>
        <end position="351"/>
    </location>
</feature>
<feature type="transmembrane region" description="Helical" evidence="6">
    <location>
        <begin position="25"/>
        <end position="43"/>
    </location>
</feature>
<evidence type="ECO:0000256" key="5">
    <source>
        <dbReference type="ARBA" id="ARBA00023136"/>
    </source>
</evidence>
<feature type="transmembrane region" description="Helical" evidence="6">
    <location>
        <begin position="425"/>
        <end position="444"/>
    </location>
</feature>
<evidence type="ECO:0000256" key="4">
    <source>
        <dbReference type="ARBA" id="ARBA00022989"/>
    </source>
</evidence>
<feature type="transmembrane region" description="Helical" evidence="6">
    <location>
        <begin position="205"/>
        <end position="224"/>
    </location>
</feature>
<evidence type="ECO:0000313" key="8">
    <source>
        <dbReference type="Proteomes" id="UP001597301"/>
    </source>
</evidence>
<evidence type="ECO:0000256" key="3">
    <source>
        <dbReference type="ARBA" id="ARBA00022692"/>
    </source>
</evidence>
<dbReference type="CDD" id="cd10323">
    <property type="entry name" value="SLC-NCS1sbd"/>
    <property type="match status" value="1"/>
</dbReference>
<dbReference type="Proteomes" id="UP001597301">
    <property type="component" value="Unassembled WGS sequence"/>
</dbReference>
<reference evidence="8" key="1">
    <citation type="journal article" date="2019" name="Int. J. Syst. Evol. Microbiol.">
        <title>The Global Catalogue of Microorganisms (GCM) 10K type strain sequencing project: providing services to taxonomists for standard genome sequencing and annotation.</title>
        <authorList>
            <consortium name="The Broad Institute Genomics Platform"/>
            <consortium name="The Broad Institute Genome Sequencing Center for Infectious Disease"/>
            <person name="Wu L."/>
            <person name="Ma J."/>
        </authorList>
    </citation>
    <scope>NUCLEOTIDE SEQUENCE [LARGE SCALE GENOMIC DNA]</scope>
    <source>
        <strain evidence="8">CGMCC 1.12295</strain>
    </source>
</reference>
<comment type="subcellular location">
    <subcellularLocation>
        <location evidence="1">Membrane</location>
        <topology evidence="1">Multi-pass membrane protein</topology>
    </subcellularLocation>
</comment>
<keyword evidence="5 6" id="KW-0472">Membrane</keyword>
<organism evidence="7 8">
    <name type="scientific">Siminovitchia sediminis</name>
    <dbReference type="NCBI Taxonomy" id="1274353"/>
    <lineage>
        <taxon>Bacteria</taxon>
        <taxon>Bacillati</taxon>
        <taxon>Bacillota</taxon>
        <taxon>Bacilli</taxon>
        <taxon>Bacillales</taxon>
        <taxon>Bacillaceae</taxon>
        <taxon>Siminovitchia</taxon>
    </lineage>
</organism>
<dbReference type="PANTHER" id="PTHR30618:SF0">
    <property type="entry name" value="PURINE-URACIL PERMEASE NCS1"/>
    <property type="match status" value="1"/>
</dbReference>
<proteinExistence type="inferred from homology"/>
<gene>
    <name evidence="7" type="ORF">ACFSCZ_14355</name>
</gene>
<sequence>MNTNNQLLSKNNLPIPFAKRNVGPLGYFFVWVGLAVIIATFALGGDGVQTMNLGWVLLACFLANLALGFFISATGDIGIEHGLTFPVYMRAPFGVFGTHLPTLIRAVLGSFWFGIQTYFGALAINYIFMYFTGFDSWLFWYVVFAAVQVINTAFGFKAVERFANIAAPSIIIISIYLYIRLEGIATADGINVWNTVLGSEGTTGFVWNTFIVLFFINMAFWSTAASDSQNLTRHVRTTRFEKRWWKRNQNALMGHMVALPLTQSAMIIIGGVSMIAVNNWNPVEAIQSISTGMVLLVMLVLVVFAQWSTNAASNLLTPAIVFSDIFPKVSYAGGVVITGILGSVIQPWALMEALTEFLNVMSSVYSAIVGVVVADYYILRKRRINVTDLYKKDGQFSYAKGWNLAGLFALVAGVGMAAIFSSYAFLVGFAASLVVYYFLAKYWWFKKYKQAEIEEQHPDKYLGTTDGRDWVLDEQSNEVVSVKTAGASMDKVI</sequence>